<accession>A0AAJ1X0F7</accession>
<feature type="transmembrane region" description="Helical" evidence="2">
    <location>
        <begin position="182"/>
        <end position="204"/>
    </location>
</feature>
<evidence type="ECO:0000313" key="4">
    <source>
        <dbReference type="Proteomes" id="UP001239215"/>
    </source>
</evidence>
<keyword evidence="2" id="KW-0472">Membrane</keyword>
<dbReference type="EMBL" id="JAUTAN010000001">
    <property type="protein sequence ID" value="MDQ1103054.1"/>
    <property type="molecule type" value="Genomic_DNA"/>
</dbReference>
<name>A0AAJ1X0F7_9ACTN</name>
<proteinExistence type="predicted"/>
<evidence type="ECO:0000313" key="3">
    <source>
        <dbReference type="EMBL" id="MDQ1103054.1"/>
    </source>
</evidence>
<dbReference type="RefSeq" id="WP_307198499.1">
    <property type="nucleotide sequence ID" value="NZ_JAUTAN010000001.1"/>
</dbReference>
<evidence type="ECO:0000256" key="1">
    <source>
        <dbReference type="SAM" id="MobiDB-lite"/>
    </source>
</evidence>
<feature type="transmembrane region" description="Helical" evidence="2">
    <location>
        <begin position="140"/>
        <end position="162"/>
    </location>
</feature>
<keyword evidence="2" id="KW-1133">Transmembrane helix</keyword>
<feature type="transmembrane region" description="Helical" evidence="2">
    <location>
        <begin position="60"/>
        <end position="86"/>
    </location>
</feature>
<dbReference type="Proteomes" id="UP001239215">
    <property type="component" value="Unassembled WGS sequence"/>
</dbReference>
<organism evidence="3 4">
    <name type="scientific">Nocardioides zeae</name>
    <dbReference type="NCBI Taxonomy" id="1457234"/>
    <lineage>
        <taxon>Bacteria</taxon>
        <taxon>Bacillati</taxon>
        <taxon>Actinomycetota</taxon>
        <taxon>Actinomycetes</taxon>
        <taxon>Propionibacteriales</taxon>
        <taxon>Nocardioidaceae</taxon>
        <taxon>Nocardioides</taxon>
    </lineage>
</organism>
<feature type="transmembrane region" description="Helical" evidence="2">
    <location>
        <begin position="106"/>
        <end position="128"/>
    </location>
</feature>
<protein>
    <submittedName>
        <fullName evidence="3">MFS family permease</fullName>
    </submittedName>
</protein>
<feature type="region of interest" description="Disordered" evidence="1">
    <location>
        <begin position="1"/>
        <end position="32"/>
    </location>
</feature>
<keyword evidence="2" id="KW-0812">Transmembrane</keyword>
<comment type="caution">
    <text evidence="3">The sequence shown here is derived from an EMBL/GenBank/DDBJ whole genome shotgun (WGS) entry which is preliminary data.</text>
</comment>
<reference evidence="3" key="1">
    <citation type="submission" date="2023-07" db="EMBL/GenBank/DDBJ databases">
        <title>Functional and genomic diversity of the sorghum phyllosphere microbiome.</title>
        <authorList>
            <person name="Shade A."/>
        </authorList>
    </citation>
    <scope>NUCLEOTIDE SEQUENCE</scope>
    <source>
        <strain evidence="3">SORGH_AS_1067</strain>
    </source>
</reference>
<dbReference type="AlphaFoldDB" id="A0AAJ1X0F7"/>
<gene>
    <name evidence="3" type="ORF">QE405_000338</name>
</gene>
<feature type="compositionally biased region" description="Basic and acidic residues" evidence="1">
    <location>
        <begin position="1"/>
        <end position="25"/>
    </location>
</feature>
<evidence type="ECO:0000256" key="2">
    <source>
        <dbReference type="SAM" id="Phobius"/>
    </source>
</evidence>
<sequence length="222" mass="23451">MARHHRDDQHDHRHDHRDDHRDDRPAGGGASTFDALQERRRTAVDDSAARDRFAGMNLGACFFGWLVAVAVAILLTSIVGAVVAAVGSSTGITQTEAERESGTIGVAAAVVLLVVLLLGYYAGGYVAGRMSRFDGGRQGVGVWVIGLVVTVVAVVLGAVFGSQYNILDRVSLPRIPVSTQDLSIGAVVTALAVVLGTLLAAVLGGKVGHRYHDRVDRAVIRH</sequence>